<dbReference type="Proteomes" id="UP001367508">
    <property type="component" value="Unassembled WGS sequence"/>
</dbReference>
<accession>A0AAN9LZ10</accession>
<dbReference type="EMBL" id="JAYMYQ010000003">
    <property type="protein sequence ID" value="KAK7345040.1"/>
    <property type="molecule type" value="Genomic_DNA"/>
</dbReference>
<evidence type="ECO:0000313" key="2">
    <source>
        <dbReference type="Proteomes" id="UP001367508"/>
    </source>
</evidence>
<comment type="caution">
    <text evidence="1">The sequence shown here is derived from an EMBL/GenBank/DDBJ whole genome shotgun (WGS) entry which is preliminary data.</text>
</comment>
<name>A0AAN9LZ10_CANGL</name>
<sequence length="93" mass="10547">MNNPSSSSNVEGFILINLQPRHDVSFWTDSGLVVDHVGPKEEYNWNDFGRWKIHGQTTPPESNSSPVCMKLNSRRHQDLPRPFCFTSSLAVCT</sequence>
<dbReference type="AlphaFoldDB" id="A0AAN9LZ10"/>
<keyword evidence="2" id="KW-1185">Reference proteome</keyword>
<reference evidence="1 2" key="1">
    <citation type="submission" date="2024-01" db="EMBL/GenBank/DDBJ databases">
        <title>The genomes of 5 underutilized Papilionoideae crops provide insights into root nodulation and disease resistanc.</title>
        <authorList>
            <person name="Jiang F."/>
        </authorList>
    </citation>
    <scope>NUCLEOTIDE SEQUENCE [LARGE SCALE GENOMIC DNA]</scope>
    <source>
        <strain evidence="1">LVBAO_FW01</strain>
        <tissue evidence="1">Leaves</tissue>
    </source>
</reference>
<organism evidence="1 2">
    <name type="scientific">Canavalia gladiata</name>
    <name type="common">Sword bean</name>
    <name type="synonym">Dolichos gladiatus</name>
    <dbReference type="NCBI Taxonomy" id="3824"/>
    <lineage>
        <taxon>Eukaryota</taxon>
        <taxon>Viridiplantae</taxon>
        <taxon>Streptophyta</taxon>
        <taxon>Embryophyta</taxon>
        <taxon>Tracheophyta</taxon>
        <taxon>Spermatophyta</taxon>
        <taxon>Magnoliopsida</taxon>
        <taxon>eudicotyledons</taxon>
        <taxon>Gunneridae</taxon>
        <taxon>Pentapetalae</taxon>
        <taxon>rosids</taxon>
        <taxon>fabids</taxon>
        <taxon>Fabales</taxon>
        <taxon>Fabaceae</taxon>
        <taxon>Papilionoideae</taxon>
        <taxon>50 kb inversion clade</taxon>
        <taxon>NPAAA clade</taxon>
        <taxon>indigoferoid/millettioid clade</taxon>
        <taxon>Phaseoleae</taxon>
        <taxon>Canavalia</taxon>
    </lineage>
</organism>
<evidence type="ECO:0000313" key="1">
    <source>
        <dbReference type="EMBL" id="KAK7345040.1"/>
    </source>
</evidence>
<proteinExistence type="predicted"/>
<gene>
    <name evidence="1" type="ORF">VNO77_15409</name>
</gene>
<protein>
    <submittedName>
        <fullName evidence="1">Uncharacterized protein</fullName>
    </submittedName>
</protein>